<sequence>MGGNQLFGCVYVCVERGALLQPVSVPFSGELDPGRATVPELNFKETYLDHKFVAWDPVRFPEENVLSTDTYFLQFSQL</sequence>
<name>A0A368FLI3_ANCCA</name>
<protein>
    <submittedName>
        <fullName evidence="1">Uncharacterized protein</fullName>
    </submittedName>
</protein>
<organism evidence="1 2">
    <name type="scientific">Ancylostoma caninum</name>
    <name type="common">Dog hookworm</name>
    <dbReference type="NCBI Taxonomy" id="29170"/>
    <lineage>
        <taxon>Eukaryota</taxon>
        <taxon>Metazoa</taxon>
        <taxon>Ecdysozoa</taxon>
        <taxon>Nematoda</taxon>
        <taxon>Chromadorea</taxon>
        <taxon>Rhabditida</taxon>
        <taxon>Rhabditina</taxon>
        <taxon>Rhabditomorpha</taxon>
        <taxon>Strongyloidea</taxon>
        <taxon>Ancylostomatidae</taxon>
        <taxon>Ancylostomatinae</taxon>
        <taxon>Ancylostoma</taxon>
    </lineage>
</organism>
<reference evidence="1 2" key="1">
    <citation type="submission" date="2014-10" db="EMBL/GenBank/DDBJ databases">
        <title>Draft genome of the hookworm Ancylostoma caninum.</title>
        <authorList>
            <person name="Mitreva M."/>
        </authorList>
    </citation>
    <scope>NUCLEOTIDE SEQUENCE [LARGE SCALE GENOMIC DNA]</scope>
    <source>
        <strain evidence="1 2">Baltimore</strain>
    </source>
</reference>
<proteinExistence type="predicted"/>
<dbReference type="Proteomes" id="UP000252519">
    <property type="component" value="Unassembled WGS sequence"/>
</dbReference>
<evidence type="ECO:0000313" key="1">
    <source>
        <dbReference type="EMBL" id="RCN33091.1"/>
    </source>
</evidence>
<gene>
    <name evidence="1" type="ORF">ANCCAN_21087</name>
</gene>
<keyword evidence="2" id="KW-1185">Reference proteome</keyword>
<dbReference type="AlphaFoldDB" id="A0A368FLI3"/>
<comment type="caution">
    <text evidence="1">The sequence shown here is derived from an EMBL/GenBank/DDBJ whole genome shotgun (WGS) entry which is preliminary data.</text>
</comment>
<evidence type="ECO:0000313" key="2">
    <source>
        <dbReference type="Proteomes" id="UP000252519"/>
    </source>
</evidence>
<dbReference type="EMBL" id="JOJR01000974">
    <property type="protein sequence ID" value="RCN33091.1"/>
    <property type="molecule type" value="Genomic_DNA"/>
</dbReference>
<accession>A0A368FLI3</accession>